<dbReference type="PROSITE" id="PS50850">
    <property type="entry name" value="MFS"/>
    <property type="match status" value="1"/>
</dbReference>
<gene>
    <name evidence="9" type="ORF">B9W14_14810</name>
</gene>
<feature type="transmembrane region" description="Helical" evidence="7">
    <location>
        <begin position="76"/>
        <end position="94"/>
    </location>
</feature>
<dbReference type="InterPro" id="IPR020846">
    <property type="entry name" value="MFS_dom"/>
</dbReference>
<accession>A0A2U8DSW6</accession>
<keyword evidence="4 7" id="KW-0812">Transmembrane</keyword>
<keyword evidence="3" id="KW-1003">Cell membrane</keyword>
<organism evidence="9 10">
    <name type="scientific">Clostridium drakei</name>
    <dbReference type="NCBI Taxonomy" id="332101"/>
    <lineage>
        <taxon>Bacteria</taxon>
        <taxon>Bacillati</taxon>
        <taxon>Bacillota</taxon>
        <taxon>Clostridia</taxon>
        <taxon>Eubacteriales</taxon>
        <taxon>Clostridiaceae</taxon>
        <taxon>Clostridium</taxon>
    </lineage>
</organism>
<feature type="transmembrane region" description="Helical" evidence="7">
    <location>
        <begin position="163"/>
        <end position="182"/>
    </location>
</feature>
<feature type="transmembrane region" description="Helical" evidence="7">
    <location>
        <begin position="100"/>
        <end position="123"/>
    </location>
</feature>
<dbReference type="AlphaFoldDB" id="A0A2U8DSW6"/>
<comment type="subcellular location">
    <subcellularLocation>
        <location evidence="1">Cell membrane</location>
        <topology evidence="1">Multi-pass membrane protein</topology>
    </subcellularLocation>
</comment>
<feature type="transmembrane region" description="Helical" evidence="7">
    <location>
        <begin position="327"/>
        <end position="348"/>
    </location>
</feature>
<keyword evidence="10" id="KW-1185">Reference proteome</keyword>
<keyword evidence="2" id="KW-0813">Transport</keyword>
<feature type="transmembrane region" description="Helical" evidence="7">
    <location>
        <begin position="360"/>
        <end position="381"/>
    </location>
</feature>
<dbReference type="InterPro" id="IPR050189">
    <property type="entry name" value="MFS_Efflux_Transporters"/>
</dbReference>
<dbReference type="EMBL" id="CP020953">
    <property type="protein sequence ID" value="AWI05719.1"/>
    <property type="molecule type" value="Genomic_DNA"/>
</dbReference>
<dbReference type="PANTHER" id="PTHR43124:SF3">
    <property type="entry name" value="CHLORAMPHENICOL EFFLUX PUMP RV0191"/>
    <property type="match status" value="1"/>
</dbReference>
<dbReference type="InterPro" id="IPR036259">
    <property type="entry name" value="MFS_trans_sf"/>
</dbReference>
<proteinExistence type="predicted"/>
<dbReference type="Pfam" id="PF07690">
    <property type="entry name" value="MFS_1"/>
    <property type="match status" value="1"/>
</dbReference>
<dbReference type="GO" id="GO:0022857">
    <property type="term" value="F:transmembrane transporter activity"/>
    <property type="evidence" value="ECO:0007669"/>
    <property type="project" value="InterPro"/>
</dbReference>
<evidence type="ECO:0000256" key="6">
    <source>
        <dbReference type="ARBA" id="ARBA00023136"/>
    </source>
</evidence>
<feature type="transmembrane region" description="Helical" evidence="7">
    <location>
        <begin position="203"/>
        <end position="227"/>
    </location>
</feature>
<evidence type="ECO:0000256" key="1">
    <source>
        <dbReference type="ARBA" id="ARBA00004651"/>
    </source>
</evidence>
<dbReference type="Gene3D" id="1.20.1250.20">
    <property type="entry name" value="MFS general substrate transporter like domains"/>
    <property type="match status" value="1"/>
</dbReference>
<dbReference type="OrthoDB" id="9812221at2"/>
<dbReference type="GO" id="GO:0005886">
    <property type="term" value="C:plasma membrane"/>
    <property type="evidence" value="ECO:0007669"/>
    <property type="project" value="UniProtKB-SubCell"/>
</dbReference>
<keyword evidence="6 7" id="KW-0472">Membrane</keyword>
<feature type="transmembrane region" description="Helical" evidence="7">
    <location>
        <begin position="289"/>
        <end position="306"/>
    </location>
</feature>
<evidence type="ECO:0000256" key="2">
    <source>
        <dbReference type="ARBA" id="ARBA00022448"/>
    </source>
</evidence>
<dbReference type="KEGG" id="cdrk:B9W14_14810"/>
<evidence type="ECO:0000259" key="8">
    <source>
        <dbReference type="PROSITE" id="PS50850"/>
    </source>
</evidence>
<reference evidence="10" key="1">
    <citation type="submission" date="2017-04" db="EMBL/GenBank/DDBJ databases">
        <authorList>
            <person name="Song Y."/>
            <person name="Cho B.-K."/>
        </authorList>
    </citation>
    <scope>NUCLEOTIDE SEQUENCE [LARGE SCALE GENOMIC DNA]</scope>
    <source>
        <strain evidence="10">SL1</strain>
    </source>
</reference>
<protein>
    <submittedName>
        <fullName evidence="9">MFS transporter</fullName>
    </submittedName>
</protein>
<evidence type="ECO:0000313" key="9">
    <source>
        <dbReference type="EMBL" id="AWI05719.1"/>
    </source>
</evidence>
<dbReference type="PANTHER" id="PTHR43124">
    <property type="entry name" value="PURINE EFFLUX PUMP PBUE"/>
    <property type="match status" value="1"/>
</dbReference>
<sequence length="393" mass="42091">MAEKKYGFVEKAAVLSIALLMYTTSVTTPALGEIAKAFPGVSQEVVKQIAALPSLMMVIFSLVAGQLERFISKKKILYIAMLLQFVGGILPAFANNMTFILIMRGIFGAGYGLLFPLSTPILADMFQGDEFKSLMGYKAAIGALAGVVFQMLGGVLAAISWRYAFLGFLLMIPICLLIIFKVPDIKNKKISEDAQSGKLTSKTYILSFLNALLNILQFTFMTNVAMVMTAGKIGSAPEAGFVLTVFTGGAFAAGMIYGKIFNIFKKFTIAIAVGFIGASFLILLNVNTYPMYIFAGIIFGIGFGTYNPDFGVKLVASADKSASARAFSIYVALMGLGQFVSPIVLAFITNKFGLKGPKAAWFVAAPCILTASVVMFLIIAFTKPKNVAASISK</sequence>
<evidence type="ECO:0000256" key="7">
    <source>
        <dbReference type="SAM" id="Phobius"/>
    </source>
</evidence>
<feature type="domain" description="Major facilitator superfamily (MFS) profile" evidence="8">
    <location>
        <begin position="9"/>
        <end position="383"/>
    </location>
</feature>
<feature type="transmembrane region" description="Helical" evidence="7">
    <location>
        <begin position="135"/>
        <end position="157"/>
    </location>
</feature>
<evidence type="ECO:0000256" key="3">
    <source>
        <dbReference type="ARBA" id="ARBA00022475"/>
    </source>
</evidence>
<dbReference type="Proteomes" id="UP000244910">
    <property type="component" value="Chromosome"/>
</dbReference>
<dbReference type="SUPFAM" id="SSF103473">
    <property type="entry name" value="MFS general substrate transporter"/>
    <property type="match status" value="1"/>
</dbReference>
<evidence type="ECO:0000313" key="10">
    <source>
        <dbReference type="Proteomes" id="UP000244910"/>
    </source>
</evidence>
<name>A0A2U8DSW6_9CLOT</name>
<evidence type="ECO:0000256" key="5">
    <source>
        <dbReference type="ARBA" id="ARBA00022989"/>
    </source>
</evidence>
<keyword evidence="5 7" id="KW-1133">Transmembrane helix</keyword>
<feature type="transmembrane region" description="Helical" evidence="7">
    <location>
        <begin position="48"/>
        <end position="64"/>
    </location>
</feature>
<dbReference type="InterPro" id="IPR011701">
    <property type="entry name" value="MFS"/>
</dbReference>
<evidence type="ECO:0000256" key="4">
    <source>
        <dbReference type="ARBA" id="ARBA00022692"/>
    </source>
</evidence>
<feature type="transmembrane region" description="Helical" evidence="7">
    <location>
        <begin position="239"/>
        <end position="260"/>
    </location>
</feature>
<dbReference type="RefSeq" id="WP_032076839.1">
    <property type="nucleotide sequence ID" value="NZ_CP020953.1"/>
</dbReference>
<feature type="transmembrane region" description="Helical" evidence="7">
    <location>
        <begin position="267"/>
        <end position="283"/>
    </location>
</feature>